<dbReference type="PANTHER" id="PTHR11699">
    <property type="entry name" value="ALDEHYDE DEHYDROGENASE-RELATED"/>
    <property type="match status" value="1"/>
</dbReference>
<protein>
    <submittedName>
        <fullName evidence="4">GL21221</fullName>
    </submittedName>
</protein>
<evidence type="ECO:0000256" key="1">
    <source>
        <dbReference type="ARBA" id="ARBA00009986"/>
    </source>
</evidence>
<keyword evidence="2" id="KW-0560">Oxidoreductase</keyword>
<accession>B4GWY6</accession>
<reference evidence="4 5" key="1">
    <citation type="journal article" date="2007" name="Nature">
        <title>Evolution of genes and genomes on the Drosophila phylogeny.</title>
        <authorList>
            <consortium name="Drosophila 12 Genomes Consortium"/>
            <person name="Clark A.G."/>
            <person name="Eisen M.B."/>
            <person name="Smith D.R."/>
            <person name="Bergman C.M."/>
            <person name="Oliver B."/>
            <person name="Markow T.A."/>
            <person name="Kaufman T.C."/>
            <person name="Kellis M."/>
            <person name="Gelbart W."/>
            <person name="Iyer V.N."/>
            <person name="Pollard D.A."/>
            <person name="Sackton T.B."/>
            <person name="Larracuente A.M."/>
            <person name="Singh N.D."/>
            <person name="Abad J.P."/>
            <person name="Abt D.N."/>
            <person name="Adryan B."/>
            <person name="Aguade M."/>
            <person name="Akashi H."/>
            <person name="Anderson W.W."/>
            <person name="Aquadro C.F."/>
            <person name="Ardell D.H."/>
            <person name="Arguello R."/>
            <person name="Artieri C.G."/>
            <person name="Barbash D.A."/>
            <person name="Barker D."/>
            <person name="Barsanti P."/>
            <person name="Batterham P."/>
            <person name="Batzoglou S."/>
            <person name="Begun D."/>
            <person name="Bhutkar A."/>
            <person name="Blanco E."/>
            <person name="Bosak S.A."/>
            <person name="Bradley R.K."/>
            <person name="Brand A.D."/>
            <person name="Brent M.R."/>
            <person name="Brooks A.N."/>
            <person name="Brown R.H."/>
            <person name="Butlin R.K."/>
            <person name="Caggese C."/>
            <person name="Calvi B.R."/>
            <person name="Bernardo de Carvalho A."/>
            <person name="Caspi A."/>
            <person name="Castrezana S."/>
            <person name="Celniker S.E."/>
            <person name="Chang J.L."/>
            <person name="Chapple C."/>
            <person name="Chatterji S."/>
            <person name="Chinwalla A."/>
            <person name="Civetta A."/>
            <person name="Clifton S.W."/>
            <person name="Comeron J.M."/>
            <person name="Costello J.C."/>
            <person name="Coyne J.A."/>
            <person name="Daub J."/>
            <person name="David R.G."/>
            <person name="Delcher A.L."/>
            <person name="Delehaunty K."/>
            <person name="Do C.B."/>
            <person name="Ebling H."/>
            <person name="Edwards K."/>
            <person name="Eickbush T."/>
            <person name="Evans J.D."/>
            <person name="Filipski A."/>
            <person name="Findeiss S."/>
            <person name="Freyhult E."/>
            <person name="Fulton L."/>
            <person name="Fulton R."/>
            <person name="Garcia A.C."/>
            <person name="Gardiner A."/>
            <person name="Garfield D.A."/>
            <person name="Garvin B.E."/>
            <person name="Gibson G."/>
            <person name="Gilbert D."/>
            <person name="Gnerre S."/>
            <person name="Godfrey J."/>
            <person name="Good R."/>
            <person name="Gotea V."/>
            <person name="Gravely B."/>
            <person name="Greenberg A.J."/>
            <person name="Griffiths-Jones S."/>
            <person name="Gross S."/>
            <person name="Guigo R."/>
            <person name="Gustafson E.A."/>
            <person name="Haerty W."/>
            <person name="Hahn M.W."/>
            <person name="Halligan D.L."/>
            <person name="Halpern A.L."/>
            <person name="Halter G.M."/>
            <person name="Han M.V."/>
            <person name="Heger A."/>
            <person name="Hillier L."/>
            <person name="Hinrichs A.S."/>
            <person name="Holmes I."/>
            <person name="Hoskins R.A."/>
            <person name="Hubisz M.J."/>
            <person name="Hultmark D."/>
            <person name="Huntley M.A."/>
            <person name="Jaffe D.B."/>
            <person name="Jagadeeshan S."/>
            <person name="Jeck W.R."/>
            <person name="Johnson J."/>
            <person name="Jones C.D."/>
            <person name="Jordan W.C."/>
            <person name="Karpen G.H."/>
            <person name="Kataoka E."/>
            <person name="Keightley P.D."/>
            <person name="Kheradpour P."/>
            <person name="Kirkness E.F."/>
            <person name="Koerich L.B."/>
            <person name="Kristiansen K."/>
            <person name="Kudrna D."/>
            <person name="Kulathinal R.J."/>
            <person name="Kumar S."/>
            <person name="Kwok R."/>
            <person name="Lander E."/>
            <person name="Langley C.H."/>
            <person name="Lapoint R."/>
            <person name="Lazzaro B.P."/>
            <person name="Lee S.J."/>
            <person name="Levesque L."/>
            <person name="Li R."/>
            <person name="Lin C.F."/>
            <person name="Lin M.F."/>
            <person name="Lindblad-Toh K."/>
            <person name="Llopart A."/>
            <person name="Long M."/>
            <person name="Low L."/>
            <person name="Lozovsky E."/>
            <person name="Lu J."/>
            <person name="Luo M."/>
            <person name="Machado C.A."/>
            <person name="Makalowski W."/>
            <person name="Marzo M."/>
            <person name="Matsuda M."/>
            <person name="Matzkin L."/>
            <person name="McAllister B."/>
            <person name="McBride C.S."/>
            <person name="McKernan B."/>
            <person name="McKernan K."/>
            <person name="Mendez-Lago M."/>
            <person name="Minx P."/>
            <person name="Mollenhauer M.U."/>
            <person name="Montooth K."/>
            <person name="Mount S.M."/>
            <person name="Mu X."/>
            <person name="Myers E."/>
            <person name="Negre B."/>
            <person name="Newfeld S."/>
            <person name="Nielsen R."/>
            <person name="Noor M.A."/>
            <person name="O'Grady P."/>
            <person name="Pachter L."/>
            <person name="Papaceit M."/>
            <person name="Parisi M.J."/>
            <person name="Parisi M."/>
            <person name="Parts L."/>
            <person name="Pedersen J.S."/>
            <person name="Pesole G."/>
            <person name="Phillippy A.M."/>
            <person name="Ponting C.P."/>
            <person name="Pop M."/>
            <person name="Porcelli D."/>
            <person name="Powell J.R."/>
            <person name="Prohaska S."/>
            <person name="Pruitt K."/>
            <person name="Puig M."/>
            <person name="Quesneville H."/>
            <person name="Ram K.R."/>
            <person name="Rand D."/>
            <person name="Rasmussen M.D."/>
            <person name="Reed L.K."/>
            <person name="Reenan R."/>
            <person name="Reily A."/>
            <person name="Remington K.A."/>
            <person name="Rieger T.T."/>
            <person name="Ritchie M.G."/>
            <person name="Robin C."/>
            <person name="Rogers Y.H."/>
            <person name="Rohde C."/>
            <person name="Rozas J."/>
            <person name="Rubenfield M.J."/>
            <person name="Ruiz A."/>
            <person name="Russo S."/>
            <person name="Salzberg S.L."/>
            <person name="Sanchez-Gracia A."/>
            <person name="Saranga D.J."/>
            <person name="Sato H."/>
            <person name="Schaeffer S.W."/>
            <person name="Schatz M.C."/>
            <person name="Schlenke T."/>
            <person name="Schwartz R."/>
            <person name="Segarra C."/>
            <person name="Singh R.S."/>
            <person name="Sirot L."/>
            <person name="Sirota M."/>
            <person name="Sisneros N.B."/>
            <person name="Smith C.D."/>
            <person name="Smith T.F."/>
            <person name="Spieth J."/>
            <person name="Stage D.E."/>
            <person name="Stark A."/>
            <person name="Stephan W."/>
            <person name="Strausberg R.L."/>
            <person name="Strempel S."/>
            <person name="Sturgill D."/>
            <person name="Sutton G."/>
            <person name="Sutton G.G."/>
            <person name="Tao W."/>
            <person name="Teichmann S."/>
            <person name="Tobari Y.N."/>
            <person name="Tomimura Y."/>
            <person name="Tsolas J.M."/>
            <person name="Valente V.L."/>
            <person name="Venter E."/>
            <person name="Venter J.C."/>
            <person name="Vicario S."/>
            <person name="Vieira F.G."/>
            <person name="Vilella A.J."/>
            <person name="Villasante A."/>
            <person name="Walenz B."/>
            <person name="Wang J."/>
            <person name="Wasserman M."/>
            <person name="Watts T."/>
            <person name="Wilson D."/>
            <person name="Wilson R.K."/>
            <person name="Wing R.A."/>
            <person name="Wolfner M.F."/>
            <person name="Wong A."/>
            <person name="Wong G.K."/>
            <person name="Wu C.I."/>
            <person name="Wu G."/>
            <person name="Yamamoto D."/>
            <person name="Yang H.P."/>
            <person name="Yang S.P."/>
            <person name="Yorke J.A."/>
            <person name="Yoshida K."/>
            <person name="Zdobnov E."/>
            <person name="Zhang P."/>
            <person name="Zhang Y."/>
            <person name="Zimin A.V."/>
            <person name="Baldwin J."/>
            <person name="Abdouelleil A."/>
            <person name="Abdulkadir J."/>
            <person name="Abebe A."/>
            <person name="Abera B."/>
            <person name="Abreu J."/>
            <person name="Acer S.C."/>
            <person name="Aftuck L."/>
            <person name="Alexander A."/>
            <person name="An P."/>
            <person name="Anderson E."/>
            <person name="Anderson S."/>
            <person name="Arachi H."/>
            <person name="Azer M."/>
            <person name="Bachantsang P."/>
            <person name="Barry A."/>
            <person name="Bayul T."/>
            <person name="Berlin A."/>
            <person name="Bessette D."/>
            <person name="Bloom T."/>
            <person name="Blye J."/>
            <person name="Boguslavskiy L."/>
            <person name="Bonnet C."/>
            <person name="Boukhgalter B."/>
            <person name="Bourzgui I."/>
            <person name="Brown A."/>
            <person name="Cahill P."/>
            <person name="Channer S."/>
            <person name="Cheshatsang Y."/>
            <person name="Chuda L."/>
            <person name="Citroen M."/>
            <person name="Collymore A."/>
            <person name="Cooke P."/>
            <person name="Costello M."/>
            <person name="D'Aco K."/>
            <person name="Daza R."/>
            <person name="De Haan G."/>
            <person name="DeGray S."/>
            <person name="DeMaso C."/>
            <person name="Dhargay N."/>
            <person name="Dooley K."/>
            <person name="Dooley E."/>
            <person name="Doricent M."/>
            <person name="Dorje P."/>
            <person name="Dorjee K."/>
            <person name="Dupes A."/>
            <person name="Elong R."/>
            <person name="Falk J."/>
            <person name="Farina A."/>
            <person name="Faro S."/>
            <person name="Ferguson D."/>
            <person name="Fisher S."/>
            <person name="Foley C.D."/>
            <person name="Franke A."/>
            <person name="Friedrich D."/>
            <person name="Gadbois L."/>
            <person name="Gearin G."/>
            <person name="Gearin C.R."/>
            <person name="Giannoukos G."/>
            <person name="Goode T."/>
            <person name="Graham J."/>
            <person name="Grandbois E."/>
            <person name="Grewal S."/>
            <person name="Gyaltsen K."/>
            <person name="Hafez N."/>
            <person name="Hagos B."/>
            <person name="Hall J."/>
            <person name="Henson C."/>
            <person name="Hollinger A."/>
            <person name="Honan T."/>
            <person name="Huard M.D."/>
            <person name="Hughes L."/>
            <person name="Hurhula B."/>
            <person name="Husby M.E."/>
            <person name="Kamat A."/>
            <person name="Kanga B."/>
            <person name="Kashin S."/>
            <person name="Khazanovich D."/>
            <person name="Kisner P."/>
            <person name="Lance K."/>
            <person name="Lara M."/>
            <person name="Lee W."/>
            <person name="Lennon N."/>
            <person name="Letendre F."/>
            <person name="LeVine R."/>
            <person name="Lipovsky A."/>
            <person name="Liu X."/>
            <person name="Liu J."/>
            <person name="Liu S."/>
            <person name="Lokyitsang T."/>
            <person name="Lokyitsang Y."/>
            <person name="Lubonja R."/>
            <person name="Lui A."/>
            <person name="MacDonald P."/>
            <person name="Magnisalis V."/>
            <person name="Maru K."/>
            <person name="Matthews C."/>
            <person name="McCusker W."/>
            <person name="McDonough S."/>
            <person name="Mehta T."/>
            <person name="Meldrim J."/>
            <person name="Meneus L."/>
            <person name="Mihai O."/>
            <person name="Mihalev A."/>
            <person name="Mihova T."/>
            <person name="Mittelman R."/>
            <person name="Mlenga V."/>
            <person name="Montmayeur A."/>
            <person name="Mulrain L."/>
            <person name="Navidi A."/>
            <person name="Naylor J."/>
            <person name="Negash T."/>
            <person name="Nguyen T."/>
            <person name="Nguyen N."/>
            <person name="Nicol R."/>
            <person name="Norbu C."/>
            <person name="Norbu N."/>
            <person name="Novod N."/>
            <person name="O'Neill B."/>
            <person name="Osman S."/>
            <person name="Markiewicz E."/>
            <person name="Oyono O.L."/>
            <person name="Patti C."/>
            <person name="Phunkhang P."/>
            <person name="Pierre F."/>
            <person name="Priest M."/>
            <person name="Raghuraman S."/>
            <person name="Rege F."/>
            <person name="Reyes R."/>
            <person name="Rise C."/>
            <person name="Rogov P."/>
            <person name="Ross K."/>
            <person name="Ryan E."/>
            <person name="Settipalli S."/>
            <person name="Shea T."/>
            <person name="Sherpa N."/>
            <person name="Shi L."/>
            <person name="Shih D."/>
            <person name="Sparrow T."/>
            <person name="Spaulding J."/>
            <person name="Stalker J."/>
            <person name="Stange-Thomann N."/>
            <person name="Stavropoulos S."/>
            <person name="Stone C."/>
            <person name="Strader C."/>
            <person name="Tesfaye S."/>
            <person name="Thomson T."/>
            <person name="Thoulutsang Y."/>
            <person name="Thoulutsang D."/>
            <person name="Topham K."/>
            <person name="Topping I."/>
            <person name="Tsamla T."/>
            <person name="Vassiliev H."/>
            <person name="Vo A."/>
            <person name="Wangchuk T."/>
            <person name="Wangdi T."/>
            <person name="Weiand M."/>
            <person name="Wilkinson J."/>
            <person name="Wilson A."/>
            <person name="Yadav S."/>
            <person name="Young G."/>
            <person name="Yu Q."/>
            <person name="Zembek L."/>
            <person name="Zhong D."/>
            <person name="Zimmer A."/>
            <person name="Zwirko Z."/>
            <person name="Jaffe D.B."/>
            <person name="Alvarez P."/>
            <person name="Brockman W."/>
            <person name="Butler J."/>
            <person name="Chin C."/>
            <person name="Gnerre S."/>
            <person name="Grabherr M."/>
            <person name="Kleber M."/>
            <person name="Mauceli E."/>
            <person name="MacCallum I."/>
        </authorList>
    </citation>
    <scope>NUCLEOTIDE SEQUENCE [LARGE SCALE GENOMIC DNA]</scope>
    <source>
        <strain evidence="5">MSH-3 / Tucson 14011-0111.49</strain>
    </source>
</reference>
<dbReference type="GO" id="GO:0045471">
    <property type="term" value="P:response to ethanol"/>
    <property type="evidence" value="ECO:0007669"/>
    <property type="project" value="EnsemblMetazoa"/>
</dbReference>
<name>B4GWY6_DROPE</name>
<dbReference type="PhylomeDB" id="B4GWY6"/>
<keyword evidence="5" id="KW-1185">Reference proteome</keyword>
<sequence length="166" mass="18756">MLLCYMLLEMLPQGIKETAQFGLFFNMGQCCCAGSRTFVEDKIYDEFVERSAERAKKRTVGNPLDLNTKQDPQINQEQMDKILGMIQQGANLVAGGSRLECLPGYFVQPTVFADVRDNMPIAREKIFGPVQQLIRFKKLDGVIERANNSEYDLAAALFTKDLDYAN</sequence>
<proteinExistence type="inferred from homology"/>
<dbReference type="Gene3D" id="3.40.309.10">
    <property type="entry name" value="Aldehyde Dehydrogenase, Chain A, domain 2"/>
    <property type="match status" value="1"/>
</dbReference>
<evidence type="ECO:0000259" key="3">
    <source>
        <dbReference type="Pfam" id="PF00171"/>
    </source>
</evidence>
<dbReference type="InterPro" id="IPR016163">
    <property type="entry name" value="Ald_DH_C"/>
</dbReference>
<evidence type="ECO:0000256" key="2">
    <source>
        <dbReference type="ARBA" id="ARBA00023002"/>
    </source>
</evidence>
<dbReference type="EMBL" id="CH479195">
    <property type="protein sequence ID" value="EDW27313.1"/>
    <property type="molecule type" value="Genomic_DNA"/>
</dbReference>
<dbReference type="Proteomes" id="UP000008744">
    <property type="component" value="Unassembled WGS sequence"/>
</dbReference>
<dbReference type="Pfam" id="PF00171">
    <property type="entry name" value="Aldedh"/>
    <property type="match status" value="1"/>
</dbReference>
<feature type="domain" description="Aldehyde dehydrogenase" evidence="3">
    <location>
        <begin position="18"/>
        <end position="165"/>
    </location>
</feature>
<dbReference type="PROSITE" id="PS00070">
    <property type="entry name" value="ALDEHYDE_DEHYDR_CYS"/>
    <property type="match status" value="1"/>
</dbReference>
<evidence type="ECO:0000313" key="5">
    <source>
        <dbReference type="Proteomes" id="UP000008744"/>
    </source>
</evidence>
<evidence type="ECO:0000313" key="4">
    <source>
        <dbReference type="EMBL" id="EDW27313.1"/>
    </source>
</evidence>
<dbReference type="OrthoDB" id="310895at2759"/>
<dbReference type="STRING" id="7234.B4GWY6"/>
<dbReference type="SUPFAM" id="SSF53720">
    <property type="entry name" value="ALDH-like"/>
    <property type="match status" value="1"/>
</dbReference>
<comment type="similarity">
    <text evidence="1">Belongs to the aldehyde dehydrogenase family.</text>
</comment>
<organism evidence="5">
    <name type="scientific">Drosophila persimilis</name>
    <name type="common">Fruit fly</name>
    <dbReference type="NCBI Taxonomy" id="7234"/>
    <lineage>
        <taxon>Eukaryota</taxon>
        <taxon>Metazoa</taxon>
        <taxon>Ecdysozoa</taxon>
        <taxon>Arthropoda</taxon>
        <taxon>Hexapoda</taxon>
        <taxon>Insecta</taxon>
        <taxon>Pterygota</taxon>
        <taxon>Neoptera</taxon>
        <taxon>Endopterygota</taxon>
        <taxon>Diptera</taxon>
        <taxon>Brachycera</taxon>
        <taxon>Muscomorpha</taxon>
        <taxon>Ephydroidea</taxon>
        <taxon>Drosophilidae</taxon>
        <taxon>Drosophila</taxon>
        <taxon>Sophophora</taxon>
    </lineage>
</organism>
<dbReference type="FunFam" id="3.40.309.10:FF:000001">
    <property type="entry name" value="Mitochondrial aldehyde dehydrogenase 2"/>
    <property type="match status" value="1"/>
</dbReference>
<dbReference type="InterPro" id="IPR016160">
    <property type="entry name" value="Ald_DH_CS_CYS"/>
</dbReference>
<dbReference type="eggNOG" id="KOG2450">
    <property type="taxonomic scope" value="Eukaryota"/>
</dbReference>
<gene>
    <name evidence="4" type="primary">Dper\GL21221</name>
    <name evidence="4" type="ORF">Dper_GL21221</name>
</gene>
<dbReference type="GO" id="GO:0006117">
    <property type="term" value="P:acetaldehyde metabolic process"/>
    <property type="evidence" value="ECO:0007669"/>
    <property type="project" value="EnsemblMetazoa"/>
</dbReference>
<dbReference type="OMA" id="CCCAVER"/>
<dbReference type="InterPro" id="IPR016161">
    <property type="entry name" value="Ald_DH/histidinol_DH"/>
</dbReference>
<dbReference type="GO" id="GO:0004029">
    <property type="term" value="F:aldehyde dehydrogenase (NAD+) activity"/>
    <property type="evidence" value="ECO:0007669"/>
    <property type="project" value="EnsemblMetazoa"/>
</dbReference>
<dbReference type="InterPro" id="IPR015590">
    <property type="entry name" value="Aldehyde_DH_dom"/>
</dbReference>
<dbReference type="AlphaFoldDB" id="B4GWY6"/>
<dbReference type="GO" id="GO:0005739">
    <property type="term" value="C:mitochondrion"/>
    <property type="evidence" value="ECO:0007669"/>
    <property type="project" value="EnsemblMetazoa"/>
</dbReference>
<dbReference type="HOGENOM" id="CLU_005391_1_7_1"/>